<protein>
    <submittedName>
        <fullName evidence="2">SgcJ/EcaC family oxidoreductase</fullName>
    </submittedName>
</protein>
<proteinExistence type="predicted"/>
<dbReference type="SUPFAM" id="SSF54427">
    <property type="entry name" value="NTF2-like"/>
    <property type="match status" value="1"/>
</dbReference>
<dbReference type="Proteomes" id="UP000266693">
    <property type="component" value="Unassembled WGS sequence"/>
</dbReference>
<comment type="caution">
    <text evidence="2">The sequence shown here is derived from an EMBL/GenBank/DDBJ whole genome shotgun (WGS) entry which is preliminary data.</text>
</comment>
<organism evidence="2 3">
    <name type="scientific">Sphingomonas gilva</name>
    <dbReference type="NCBI Taxonomy" id="2305907"/>
    <lineage>
        <taxon>Bacteria</taxon>
        <taxon>Pseudomonadati</taxon>
        <taxon>Pseudomonadota</taxon>
        <taxon>Alphaproteobacteria</taxon>
        <taxon>Sphingomonadales</taxon>
        <taxon>Sphingomonadaceae</taxon>
        <taxon>Sphingomonas</taxon>
    </lineage>
</organism>
<accession>A0A396RLN6</accession>
<dbReference type="NCBIfam" id="TIGR02246">
    <property type="entry name" value="SgcJ/EcaC family oxidoreductase"/>
    <property type="match status" value="1"/>
</dbReference>
<dbReference type="Pfam" id="PF14534">
    <property type="entry name" value="DUF4440"/>
    <property type="match status" value="1"/>
</dbReference>
<evidence type="ECO:0000313" key="3">
    <source>
        <dbReference type="Proteomes" id="UP000266693"/>
    </source>
</evidence>
<feature type="domain" description="DUF4440" evidence="1">
    <location>
        <begin position="69"/>
        <end position="181"/>
    </location>
</feature>
<keyword evidence="3" id="KW-1185">Reference proteome</keyword>
<reference evidence="2 3" key="1">
    <citation type="submission" date="2018-08" db="EMBL/GenBank/DDBJ databases">
        <title>The multiple taxonomic identification of Sphingomonas gilva.</title>
        <authorList>
            <person name="Zhu D."/>
            <person name="Zheng S."/>
        </authorList>
    </citation>
    <scope>NUCLEOTIDE SEQUENCE [LARGE SCALE GENOMIC DNA]</scope>
    <source>
        <strain evidence="2 3">ZDH117</strain>
    </source>
</reference>
<dbReference type="EMBL" id="QWLV01000005">
    <property type="protein sequence ID" value="RHW17274.1"/>
    <property type="molecule type" value="Genomic_DNA"/>
</dbReference>
<gene>
    <name evidence="2" type="ORF">D1610_12100</name>
</gene>
<dbReference type="InterPro" id="IPR011944">
    <property type="entry name" value="Steroid_delta5-4_isomerase"/>
</dbReference>
<evidence type="ECO:0000259" key="1">
    <source>
        <dbReference type="Pfam" id="PF14534"/>
    </source>
</evidence>
<dbReference type="Gene3D" id="3.10.450.50">
    <property type="match status" value="1"/>
</dbReference>
<sequence length="187" mass="20098">MRAHAPCKPDNQDFRSFRAKSRNVWWRKVSRLRSPTGLRSLGFACAAALLLAACAPAAAPSPQQARAAIEAAMRDSAAGWNAGDLDRFMRVYADDPATSFVTKDGLIRGKSTIAARYAPSFAGGGNSRGALDFTFLDFRMVGPEHALLTARYRLTPATAGGEVVQGPTTLLFRKTDAGWRIVADHSG</sequence>
<evidence type="ECO:0000313" key="2">
    <source>
        <dbReference type="EMBL" id="RHW17274.1"/>
    </source>
</evidence>
<name>A0A396RLN6_9SPHN</name>
<dbReference type="OrthoDB" id="120856at2"/>
<dbReference type="InterPro" id="IPR032710">
    <property type="entry name" value="NTF2-like_dom_sf"/>
</dbReference>
<dbReference type="AlphaFoldDB" id="A0A396RLN6"/>
<dbReference type="InterPro" id="IPR027843">
    <property type="entry name" value="DUF4440"/>
</dbReference>